<dbReference type="PANTHER" id="PTHR45813">
    <property type="entry name" value="IG-LIKE DOMAIN-CONTAINING PROTEIN"/>
    <property type="match status" value="1"/>
</dbReference>
<dbReference type="GO" id="GO:0007189">
    <property type="term" value="P:adenylate cyclase-activating G protein-coupled receptor signaling pathway"/>
    <property type="evidence" value="ECO:0007669"/>
    <property type="project" value="TreeGrafter"/>
</dbReference>
<protein>
    <recommendedName>
        <fullName evidence="1">ADGRF3/5-like N-terminal domain-containing protein</fullName>
    </recommendedName>
</protein>
<feature type="domain" description="ADGRF3/5-like N-terminal" evidence="1">
    <location>
        <begin position="155"/>
        <end position="210"/>
    </location>
</feature>
<feature type="domain" description="ADGRF3/5-like N-terminal" evidence="1">
    <location>
        <begin position="258"/>
        <end position="314"/>
    </location>
</feature>
<dbReference type="PANTHER" id="PTHR45813:SF4">
    <property type="entry name" value="ADHESION G PROTEIN-COUPLED RECEPTOR F5"/>
    <property type="match status" value="1"/>
</dbReference>
<comment type="caution">
    <text evidence="2">The sequence shown here is derived from an EMBL/GenBank/DDBJ whole genome shotgun (WGS) entry which is preliminary data.</text>
</comment>
<dbReference type="EMBL" id="MU551616">
    <property type="protein sequence ID" value="KAI5622579.1"/>
    <property type="molecule type" value="Genomic_DNA"/>
</dbReference>
<dbReference type="AlphaFoldDB" id="A0AAD5ATQ5"/>
<accession>A0AAD5ATQ5</accession>
<proteinExistence type="predicted"/>
<evidence type="ECO:0000259" key="1">
    <source>
        <dbReference type="Pfam" id="PF25387"/>
    </source>
</evidence>
<organism evidence="2 3">
    <name type="scientific">Silurus asotus</name>
    <name type="common">Amur catfish</name>
    <name type="synonym">Parasilurus asotus</name>
    <dbReference type="NCBI Taxonomy" id="30991"/>
    <lineage>
        <taxon>Eukaryota</taxon>
        <taxon>Metazoa</taxon>
        <taxon>Chordata</taxon>
        <taxon>Craniata</taxon>
        <taxon>Vertebrata</taxon>
        <taxon>Euteleostomi</taxon>
        <taxon>Actinopterygii</taxon>
        <taxon>Neopterygii</taxon>
        <taxon>Teleostei</taxon>
        <taxon>Ostariophysi</taxon>
        <taxon>Siluriformes</taxon>
        <taxon>Siluridae</taxon>
        <taxon>Silurus</taxon>
    </lineage>
</organism>
<dbReference type="Pfam" id="PF25387">
    <property type="entry name" value="ADGRF3_N"/>
    <property type="match status" value="3"/>
</dbReference>
<evidence type="ECO:0000313" key="2">
    <source>
        <dbReference type="EMBL" id="KAI5622579.1"/>
    </source>
</evidence>
<dbReference type="InterPro" id="IPR057400">
    <property type="entry name" value="ADGRF3/5_N"/>
</dbReference>
<feature type="non-terminal residue" evidence="2">
    <location>
        <position position="1"/>
    </location>
</feature>
<evidence type="ECO:0000313" key="3">
    <source>
        <dbReference type="Proteomes" id="UP001205998"/>
    </source>
</evidence>
<reference evidence="2" key="1">
    <citation type="submission" date="2018-07" db="EMBL/GenBank/DDBJ databases">
        <title>Comparative genomics of catfishes provides insights into carnivory and benthic adaptation.</title>
        <authorList>
            <person name="Zhang Y."/>
            <person name="Wang D."/>
            <person name="Peng Z."/>
            <person name="Zheng S."/>
            <person name="Shao F."/>
            <person name="Tao W."/>
        </authorList>
    </citation>
    <scope>NUCLEOTIDE SEQUENCE</scope>
    <source>
        <strain evidence="2">Chongqing</strain>
    </source>
</reference>
<name>A0AAD5ATQ5_SILAS</name>
<gene>
    <name evidence="2" type="ORF">C0J50_17800</name>
</gene>
<keyword evidence="3" id="KW-1185">Reference proteome</keyword>
<feature type="domain" description="ADGRF3/5-like N-terminal" evidence="1">
    <location>
        <begin position="1"/>
        <end position="53"/>
    </location>
</feature>
<sequence length="465" mass="54429">CSFNDTEYQCKCEDQYFWPCEKCTQYGSCDNDTSSSCGCINAFPNDGQFCQPDTELMNSSTCISPPANYLMEFEIDALDIIVLNQLRIELKNFNFPITISNVEFVELNITTVEYLVEVEIDAADIAVLNLLRSKLTTFINSIIDKNFHIMEINITTVCSFNDTEYQCKCEDQYFWPCEKCTQYGSCDNDTSSSCGCINAFPNDGHFCQPITELMIDYLVEVEIDAADIAVLNLLRSNLTTFNNSIIDNNFHIMEINITTVCSLNDTKYQCKCEDQYFWPCEKCTQYGSCNNDTSSLCGCINAFPNDGYFCQPTNELLSKKFNNYNTNSSIINIRKFNNYNTTRKFNNYNTNRKFNNYNTTRKFNNYNTNRKFNNYSTSRKFNNYNTNRKFNNYSTSRKFNNYNNNSSIINIRKFNNFNTTSKHHYTYSYSCFFYNYHNNNYNNNYNNYNNNNQTMYDFNLCSFLY</sequence>
<dbReference type="InterPro" id="IPR051587">
    <property type="entry name" value="Adhesion_GPCR"/>
</dbReference>
<dbReference type="Proteomes" id="UP001205998">
    <property type="component" value="Unassembled WGS sequence"/>
</dbReference>
<dbReference type="GO" id="GO:0004930">
    <property type="term" value="F:G protein-coupled receptor activity"/>
    <property type="evidence" value="ECO:0007669"/>
    <property type="project" value="TreeGrafter"/>
</dbReference>